<feature type="domain" description="F-box" evidence="1">
    <location>
        <begin position="19"/>
        <end position="59"/>
    </location>
</feature>
<dbReference type="SMART" id="SM00256">
    <property type="entry name" value="FBOX"/>
    <property type="match status" value="1"/>
</dbReference>
<reference evidence="2 3" key="1">
    <citation type="journal article" date="2019" name="Sci. Rep.">
        <title>A high-quality genome of Eragrostis curvula grass provides insights into Poaceae evolution and supports new strategies to enhance forage quality.</title>
        <authorList>
            <person name="Carballo J."/>
            <person name="Santos B.A.C.M."/>
            <person name="Zappacosta D."/>
            <person name="Garbus I."/>
            <person name="Selva J.P."/>
            <person name="Gallo C.A."/>
            <person name="Diaz A."/>
            <person name="Albertini E."/>
            <person name="Caccamo M."/>
            <person name="Echenique V."/>
        </authorList>
    </citation>
    <scope>NUCLEOTIDE SEQUENCE [LARGE SCALE GENOMIC DNA]</scope>
    <source>
        <strain evidence="3">cv. Victoria</strain>
        <tissue evidence="2">Leaf</tissue>
    </source>
</reference>
<dbReference type="SUPFAM" id="SSF81383">
    <property type="entry name" value="F-box domain"/>
    <property type="match status" value="1"/>
</dbReference>
<dbReference type="NCBIfam" id="TIGR01640">
    <property type="entry name" value="F_box_assoc_1"/>
    <property type="match status" value="1"/>
</dbReference>
<dbReference type="PANTHER" id="PTHR35546">
    <property type="entry name" value="F-BOX PROTEIN INTERACTION DOMAIN PROTEIN-RELATED"/>
    <property type="match status" value="1"/>
</dbReference>
<comment type="caution">
    <text evidence="2">The sequence shown here is derived from an EMBL/GenBank/DDBJ whole genome shotgun (WGS) entry which is preliminary data.</text>
</comment>
<sequence>MIRSKRTDHSKKMAAAADLTDDLIVEILSRLPVKSICRFKCVSWHWYNLITKPEHRRKLPQTLSGFFYPGCRLDQEDNFLLYPNFEDISGGEELPFSNPSLSFLTDYRMIIPKMCCNGLLLCLCWKLSPEDECNYVVCNPATEKFVVLPDSDYHTGASNFRLGFDPIVSSHFHVFQILEGHEDYGFVIGMNIYSSKTGEWSHNGNGWVNEELQVVESRGVFFNGILHLMTNDFKILTVDTEGKTWRTISLLERMRVECFWRGYLAFIGQSQGQLYYINMRDRDTSILSVWVLEDYYGDEWKFKYNISTFHLFGVKDLKFERDYALIAIHPECRLIFFVWKCEDILMSYDMDRGKVSVICNLKEHLYDQFLPYLPYVPYLLDSLAG</sequence>
<dbReference type="CDD" id="cd22157">
    <property type="entry name" value="F-box_AtFBW1-like"/>
    <property type="match status" value="1"/>
</dbReference>
<dbReference type="Pfam" id="PF00646">
    <property type="entry name" value="F-box"/>
    <property type="match status" value="1"/>
</dbReference>
<dbReference type="Proteomes" id="UP000324897">
    <property type="component" value="Chromosome 5"/>
</dbReference>
<evidence type="ECO:0000313" key="2">
    <source>
        <dbReference type="EMBL" id="TVU46567.1"/>
    </source>
</evidence>
<evidence type="ECO:0000313" key="3">
    <source>
        <dbReference type="Proteomes" id="UP000324897"/>
    </source>
</evidence>
<dbReference type="InterPro" id="IPR056592">
    <property type="entry name" value="Beta-prop_At3g26010-like"/>
</dbReference>
<dbReference type="OrthoDB" id="601668at2759"/>
<accession>A0A5J9WFD6</accession>
<dbReference type="Gene3D" id="1.20.1280.50">
    <property type="match status" value="1"/>
</dbReference>
<keyword evidence="3" id="KW-1185">Reference proteome</keyword>
<dbReference type="AlphaFoldDB" id="A0A5J9WFD6"/>
<organism evidence="2 3">
    <name type="scientific">Eragrostis curvula</name>
    <name type="common">weeping love grass</name>
    <dbReference type="NCBI Taxonomy" id="38414"/>
    <lineage>
        <taxon>Eukaryota</taxon>
        <taxon>Viridiplantae</taxon>
        <taxon>Streptophyta</taxon>
        <taxon>Embryophyta</taxon>
        <taxon>Tracheophyta</taxon>
        <taxon>Spermatophyta</taxon>
        <taxon>Magnoliopsida</taxon>
        <taxon>Liliopsida</taxon>
        <taxon>Poales</taxon>
        <taxon>Poaceae</taxon>
        <taxon>PACMAD clade</taxon>
        <taxon>Chloridoideae</taxon>
        <taxon>Eragrostideae</taxon>
        <taxon>Eragrostidinae</taxon>
        <taxon>Eragrostis</taxon>
    </lineage>
</organism>
<dbReference type="Gramene" id="TVU46567">
    <property type="protein sequence ID" value="TVU46567"/>
    <property type="gene ID" value="EJB05_06108"/>
</dbReference>
<gene>
    <name evidence="2" type="ORF">EJB05_06108</name>
</gene>
<dbReference type="Pfam" id="PF24750">
    <property type="entry name" value="b-prop_At3g26010-like"/>
    <property type="match status" value="1"/>
</dbReference>
<protein>
    <recommendedName>
        <fullName evidence="1">F-box domain-containing protein</fullName>
    </recommendedName>
</protein>
<name>A0A5J9WFD6_9POAL</name>
<evidence type="ECO:0000259" key="1">
    <source>
        <dbReference type="SMART" id="SM00256"/>
    </source>
</evidence>
<feature type="non-terminal residue" evidence="2">
    <location>
        <position position="1"/>
    </location>
</feature>
<dbReference type="InterPro" id="IPR055290">
    <property type="entry name" value="At3g26010-like"/>
</dbReference>
<dbReference type="InterPro" id="IPR001810">
    <property type="entry name" value="F-box_dom"/>
</dbReference>
<dbReference type="EMBL" id="RWGY01000004">
    <property type="protein sequence ID" value="TVU46567.1"/>
    <property type="molecule type" value="Genomic_DNA"/>
</dbReference>
<dbReference type="PANTHER" id="PTHR35546:SF105">
    <property type="entry name" value="OS05G0139200 PROTEIN"/>
    <property type="match status" value="1"/>
</dbReference>
<dbReference type="InterPro" id="IPR017451">
    <property type="entry name" value="F-box-assoc_interact_dom"/>
</dbReference>
<dbReference type="InterPro" id="IPR036047">
    <property type="entry name" value="F-box-like_dom_sf"/>
</dbReference>
<proteinExistence type="predicted"/>